<dbReference type="PROSITE" id="PS50158">
    <property type="entry name" value="ZF_CCHC"/>
    <property type="match status" value="1"/>
</dbReference>
<evidence type="ECO:0000313" key="4">
    <source>
        <dbReference type="EMBL" id="GAV58531.1"/>
    </source>
</evidence>
<gene>
    <name evidence="4" type="ORF">CFOL_v3_02064</name>
</gene>
<dbReference type="InParanoid" id="A0A1Q3AS33"/>
<evidence type="ECO:0000259" key="3">
    <source>
        <dbReference type="PROSITE" id="PS50158"/>
    </source>
</evidence>
<name>A0A1Q3AS33_CEPFO</name>
<evidence type="ECO:0000313" key="5">
    <source>
        <dbReference type="Proteomes" id="UP000187406"/>
    </source>
</evidence>
<keyword evidence="1" id="KW-0479">Metal-binding</keyword>
<protein>
    <recommendedName>
        <fullName evidence="3">CCHC-type domain-containing protein</fullName>
    </recommendedName>
</protein>
<keyword evidence="1" id="KW-0863">Zinc-finger</keyword>
<keyword evidence="2" id="KW-0175">Coiled coil</keyword>
<dbReference type="InterPro" id="IPR001878">
    <property type="entry name" value="Znf_CCHC"/>
</dbReference>
<feature type="coiled-coil region" evidence="2">
    <location>
        <begin position="8"/>
        <end position="35"/>
    </location>
</feature>
<reference evidence="5" key="1">
    <citation type="submission" date="2016-04" db="EMBL/GenBank/DDBJ databases">
        <title>Cephalotus genome sequencing.</title>
        <authorList>
            <person name="Fukushima K."/>
            <person name="Hasebe M."/>
            <person name="Fang X."/>
        </authorList>
    </citation>
    <scope>NUCLEOTIDE SEQUENCE [LARGE SCALE GENOMIC DNA]</scope>
    <source>
        <strain evidence="5">cv. St1</strain>
    </source>
</reference>
<comment type="caution">
    <text evidence="4">The sequence shown here is derived from an EMBL/GenBank/DDBJ whole genome shotgun (WGS) entry which is preliminary data.</text>
</comment>
<evidence type="ECO:0000256" key="2">
    <source>
        <dbReference type="SAM" id="Coils"/>
    </source>
</evidence>
<keyword evidence="5" id="KW-1185">Reference proteome</keyword>
<dbReference type="GO" id="GO:0008270">
    <property type="term" value="F:zinc ion binding"/>
    <property type="evidence" value="ECO:0007669"/>
    <property type="project" value="UniProtKB-KW"/>
</dbReference>
<proteinExistence type="predicted"/>
<dbReference type="OrthoDB" id="1751274at2759"/>
<dbReference type="GO" id="GO:0003676">
    <property type="term" value="F:nucleic acid binding"/>
    <property type="evidence" value="ECO:0007669"/>
    <property type="project" value="InterPro"/>
</dbReference>
<dbReference type="Proteomes" id="UP000187406">
    <property type="component" value="Unassembled WGS sequence"/>
</dbReference>
<evidence type="ECO:0000256" key="1">
    <source>
        <dbReference type="PROSITE-ProRule" id="PRU00047"/>
    </source>
</evidence>
<keyword evidence="1" id="KW-0862">Zinc</keyword>
<feature type="domain" description="CCHC-type" evidence="3">
    <location>
        <begin position="102"/>
        <end position="115"/>
    </location>
</feature>
<accession>A0A1Q3AS33</accession>
<sequence length="156" mass="18247">MASTSLLDKEDKNKIEILKQENKSLKVEIDALKKTFSNFSNTSEKLEKLLGMQRCVFDKAGLGYDEMKNVKHYQNFFDRKNKIEKEKIEKYFVKKKILNVSCNYCGKHGHISSSCFYKSHFLSRSKIRFRKVWVPKGTIMTNPKGPKTCWVPQTKP</sequence>
<organism evidence="4 5">
    <name type="scientific">Cephalotus follicularis</name>
    <name type="common">Albany pitcher plant</name>
    <dbReference type="NCBI Taxonomy" id="3775"/>
    <lineage>
        <taxon>Eukaryota</taxon>
        <taxon>Viridiplantae</taxon>
        <taxon>Streptophyta</taxon>
        <taxon>Embryophyta</taxon>
        <taxon>Tracheophyta</taxon>
        <taxon>Spermatophyta</taxon>
        <taxon>Magnoliopsida</taxon>
        <taxon>eudicotyledons</taxon>
        <taxon>Gunneridae</taxon>
        <taxon>Pentapetalae</taxon>
        <taxon>rosids</taxon>
        <taxon>fabids</taxon>
        <taxon>Oxalidales</taxon>
        <taxon>Cephalotaceae</taxon>
        <taxon>Cephalotus</taxon>
    </lineage>
</organism>
<dbReference type="AlphaFoldDB" id="A0A1Q3AS33"/>
<dbReference type="EMBL" id="BDDD01000072">
    <property type="protein sequence ID" value="GAV58531.1"/>
    <property type="molecule type" value="Genomic_DNA"/>
</dbReference>